<feature type="domain" description="Response regulatory" evidence="2">
    <location>
        <begin position="9"/>
        <end position="127"/>
    </location>
</feature>
<dbReference type="InterPro" id="IPR013976">
    <property type="entry name" value="HDOD"/>
</dbReference>
<dbReference type="EMBL" id="CP148074">
    <property type="protein sequence ID" value="WXL26011.1"/>
    <property type="molecule type" value="Genomic_DNA"/>
</dbReference>
<dbReference type="Proteomes" id="UP001476583">
    <property type="component" value="Chromosome"/>
</dbReference>
<keyword evidence="1" id="KW-0597">Phosphoprotein</keyword>
<feature type="domain" description="HDOD" evidence="3">
    <location>
        <begin position="158"/>
        <end position="346"/>
    </location>
</feature>
<dbReference type="PANTHER" id="PTHR33525">
    <property type="match status" value="1"/>
</dbReference>
<keyword evidence="5" id="KW-1185">Reference proteome</keyword>
<dbReference type="InterPro" id="IPR052340">
    <property type="entry name" value="RNase_Y/CdgJ"/>
</dbReference>
<accession>A0ABZ2RG65</accession>
<name>A0ABZ2RG65_ECTME</name>
<dbReference type="PROSITE" id="PS50110">
    <property type="entry name" value="RESPONSE_REGULATORY"/>
    <property type="match status" value="1"/>
</dbReference>
<dbReference type="SUPFAM" id="SSF52172">
    <property type="entry name" value="CheY-like"/>
    <property type="match status" value="1"/>
</dbReference>
<organism evidence="4 5">
    <name type="scientific">Ectopseudomonas mendocina</name>
    <name type="common">Pseudomonas mendocina</name>
    <dbReference type="NCBI Taxonomy" id="300"/>
    <lineage>
        <taxon>Bacteria</taxon>
        <taxon>Pseudomonadati</taxon>
        <taxon>Pseudomonadota</taxon>
        <taxon>Gammaproteobacteria</taxon>
        <taxon>Pseudomonadales</taxon>
        <taxon>Pseudomonadaceae</taxon>
        <taxon>Ectopseudomonas</taxon>
    </lineage>
</organism>
<dbReference type="InterPro" id="IPR001789">
    <property type="entry name" value="Sig_transdc_resp-reg_receiver"/>
</dbReference>
<evidence type="ECO:0000259" key="2">
    <source>
        <dbReference type="PROSITE" id="PS50110"/>
    </source>
</evidence>
<dbReference type="InterPro" id="IPR011006">
    <property type="entry name" value="CheY-like_superfamily"/>
</dbReference>
<feature type="modified residue" description="4-aspartylphosphate" evidence="1">
    <location>
        <position position="60"/>
    </location>
</feature>
<evidence type="ECO:0000313" key="4">
    <source>
        <dbReference type="EMBL" id="WXL26011.1"/>
    </source>
</evidence>
<evidence type="ECO:0000313" key="5">
    <source>
        <dbReference type="Proteomes" id="UP001476583"/>
    </source>
</evidence>
<evidence type="ECO:0000259" key="3">
    <source>
        <dbReference type="PROSITE" id="PS51833"/>
    </source>
</evidence>
<dbReference type="SMART" id="SM00448">
    <property type="entry name" value="REC"/>
    <property type="match status" value="1"/>
</dbReference>
<dbReference type="SUPFAM" id="SSF109604">
    <property type="entry name" value="HD-domain/PDEase-like"/>
    <property type="match status" value="1"/>
</dbReference>
<dbReference type="Pfam" id="PF08668">
    <property type="entry name" value="HDOD"/>
    <property type="match status" value="1"/>
</dbReference>
<proteinExistence type="predicted"/>
<dbReference type="PROSITE" id="PS51833">
    <property type="entry name" value="HDOD"/>
    <property type="match status" value="1"/>
</dbReference>
<sequence>MVVSVKSADVVIADTDPWTADLLVQLVRDVWPGARVEKFSDGQSVLTLCKRRLPKLIIADCDLPVLDGVELLRQVRRLAPATALPFVLISDRLDAQSVRAVRPLTPSAYLAKPFNAEMLRQRLSALVGPAKSKSAEPVNRAKSLQAHLEAARLGGQGAPLLSEVRDAVSQRLNGQNVDLRELEQMFIRDPQITARLIAAANSAAQHNGAPCQTLHQAIGRLGQARTLNLVLGMTLQRSARLSDPRLAELAQTVWQQAQDSAELANWLAEDQKLNTDLCFTAGLLHNIGELALLRSLQDWVDAGGELNEIDIQDSFTMRSASFGSALRMQWRLPLSLRELIAAFYQLSQGVFSREALVLNLTRLIMCTPADKPLTSLRDERCVRLLRMDVSVLGCVPRPSSVIC</sequence>
<gene>
    <name evidence="4" type="ORF">WG219_00525</name>
</gene>
<dbReference type="PANTHER" id="PTHR33525:SF3">
    <property type="entry name" value="RIBONUCLEASE Y"/>
    <property type="match status" value="1"/>
</dbReference>
<dbReference type="Pfam" id="PF00072">
    <property type="entry name" value="Response_reg"/>
    <property type="match status" value="1"/>
</dbReference>
<dbReference type="Gene3D" id="3.40.50.2300">
    <property type="match status" value="1"/>
</dbReference>
<dbReference type="Gene3D" id="1.10.3210.10">
    <property type="entry name" value="Hypothetical protein af1432"/>
    <property type="match status" value="1"/>
</dbReference>
<reference evidence="4 5" key="1">
    <citation type="submission" date="2024-03" db="EMBL/GenBank/DDBJ databases">
        <title>Complete genome of BD2.</title>
        <authorList>
            <person name="Cao G."/>
        </authorList>
    </citation>
    <scope>NUCLEOTIDE SEQUENCE [LARGE SCALE GENOMIC DNA]</scope>
    <source>
        <strain evidence="4 5">BD2</strain>
    </source>
</reference>
<evidence type="ECO:0000256" key="1">
    <source>
        <dbReference type="PROSITE-ProRule" id="PRU00169"/>
    </source>
</evidence>
<dbReference type="CDD" id="cd00156">
    <property type="entry name" value="REC"/>
    <property type="match status" value="1"/>
</dbReference>
<protein>
    <submittedName>
        <fullName evidence="4">HDOD domain-containing protein</fullName>
    </submittedName>
</protein>